<organism evidence="2 3">
    <name type="scientific">Anguilla anguilla</name>
    <name type="common">European freshwater eel</name>
    <name type="synonym">Muraena anguilla</name>
    <dbReference type="NCBI Taxonomy" id="7936"/>
    <lineage>
        <taxon>Eukaryota</taxon>
        <taxon>Metazoa</taxon>
        <taxon>Chordata</taxon>
        <taxon>Craniata</taxon>
        <taxon>Vertebrata</taxon>
        <taxon>Euteleostomi</taxon>
        <taxon>Actinopterygii</taxon>
        <taxon>Neopterygii</taxon>
        <taxon>Teleostei</taxon>
        <taxon>Anguilliformes</taxon>
        <taxon>Anguillidae</taxon>
        <taxon>Anguilla</taxon>
    </lineage>
</organism>
<keyword evidence="3" id="KW-1185">Reference proteome</keyword>
<keyword evidence="1" id="KW-0812">Transmembrane</keyword>
<accession>A0A9D3S7U0</accession>
<keyword evidence="1" id="KW-1133">Transmembrane helix</keyword>
<dbReference type="Proteomes" id="UP001044222">
    <property type="component" value="Unassembled WGS sequence"/>
</dbReference>
<reference evidence="2" key="1">
    <citation type="submission" date="2021-01" db="EMBL/GenBank/DDBJ databases">
        <title>A chromosome-scale assembly of European eel, Anguilla anguilla.</title>
        <authorList>
            <person name="Henkel C."/>
            <person name="Jong-Raadsen S.A."/>
            <person name="Dufour S."/>
            <person name="Weltzien F.-A."/>
            <person name="Palstra A.P."/>
            <person name="Pelster B."/>
            <person name="Spaink H.P."/>
            <person name="Van Den Thillart G.E."/>
            <person name="Jansen H."/>
            <person name="Zahm M."/>
            <person name="Klopp C."/>
            <person name="Cedric C."/>
            <person name="Louis A."/>
            <person name="Berthelot C."/>
            <person name="Parey E."/>
            <person name="Roest Crollius H."/>
            <person name="Montfort J."/>
            <person name="Robinson-Rechavi M."/>
            <person name="Bucao C."/>
            <person name="Bouchez O."/>
            <person name="Gislard M."/>
            <person name="Lluch J."/>
            <person name="Milhes M."/>
            <person name="Lampietro C."/>
            <person name="Lopez Roques C."/>
            <person name="Donnadieu C."/>
            <person name="Braasch I."/>
            <person name="Desvignes T."/>
            <person name="Postlethwait J."/>
            <person name="Bobe J."/>
            <person name="Guiguen Y."/>
            <person name="Dirks R."/>
        </authorList>
    </citation>
    <scope>NUCLEOTIDE SEQUENCE</scope>
    <source>
        <strain evidence="2">Tag_6206</strain>
        <tissue evidence="2">Liver</tissue>
    </source>
</reference>
<feature type="transmembrane region" description="Helical" evidence="1">
    <location>
        <begin position="20"/>
        <end position="43"/>
    </location>
</feature>
<comment type="caution">
    <text evidence="2">The sequence shown here is derived from an EMBL/GenBank/DDBJ whole genome shotgun (WGS) entry which is preliminary data.</text>
</comment>
<name>A0A9D3S7U0_ANGAN</name>
<dbReference type="AlphaFoldDB" id="A0A9D3S7U0"/>
<proteinExistence type="predicted"/>
<keyword evidence="1" id="KW-0472">Membrane</keyword>
<gene>
    <name evidence="2" type="ORF">ANANG_G00042910</name>
</gene>
<dbReference type="EMBL" id="JAFIRN010000002">
    <property type="protein sequence ID" value="KAG5854906.1"/>
    <property type="molecule type" value="Genomic_DNA"/>
</dbReference>
<evidence type="ECO:0000256" key="1">
    <source>
        <dbReference type="SAM" id="Phobius"/>
    </source>
</evidence>
<evidence type="ECO:0000313" key="2">
    <source>
        <dbReference type="EMBL" id="KAG5854906.1"/>
    </source>
</evidence>
<protein>
    <submittedName>
        <fullName evidence="2">Uncharacterized protein</fullName>
    </submittedName>
</protein>
<sequence length="176" mass="19961">MDRWSGKNMNRNALTGTHIVECLVCVPFCFIFHFTLYCLIATVESTLAISTVSSDFRCSSVTCIGAFSNLGSHSQLFMSKAIWEHFKCRGKDFKKTSSHVFFDCVRTYFEPVCMACASHRLWCETNATELNLKRKVNLKCVHSRHYGSVLIFETLCPDEGHSLVLPHPSTVFTECL</sequence>
<evidence type="ECO:0000313" key="3">
    <source>
        <dbReference type="Proteomes" id="UP001044222"/>
    </source>
</evidence>